<proteinExistence type="predicted"/>
<dbReference type="Proteomes" id="UP000075884">
    <property type="component" value="Unassembled WGS sequence"/>
</dbReference>
<feature type="region of interest" description="Disordered" evidence="1">
    <location>
        <begin position="1"/>
        <end position="50"/>
    </location>
</feature>
<sequence>MPANRSKGKMDLRTNRGSNAMLTSCDKSSRKKSKPRRSLTSRVNTGAGTFRSSVKRTIGTTTISYTVMRSRPNTSQQLPLL</sequence>
<keyword evidence="3" id="KW-1185">Reference proteome</keyword>
<dbReference type="AlphaFoldDB" id="A0A182NAN3"/>
<evidence type="ECO:0000313" key="2">
    <source>
        <dbReference type="EnsemblMetazoa" id="ADIR004709-PA"/>
    </source>
</evidence>
<evidence type="ECO:0000256" key="1">
    <source>
        <dbReference type="SAM" id="MobiDB-lite"/>
    </source>
</evidence>
<dbReference type="EnsemblMetazoa" id="ADIR004709-RA">
    <property type="protein sequence ID" value="ADIR004709-PA"/>
    <property type="gene ID" value="ADIR004709"/>
</dbReference>
<organism evidence="2 3">
    <name type="scientific">Anopheles dirus</name>
    <dbReference type="NCBI Taxonomy" id="7168"/>
    <lineage>
        <taxon>Eukaryota</taxon>
        <taxon>Metazoa</taxon>
        <taxon>Ecdysozoa</taxon>
        <taxon>Arthropoda</taxon>
        <taxon>Hexapoda</taxon>
        <taxon>Insecta</taxon>
        <taxon>Pterygota</taxon>
        <taxon>Neoptera</taxon>
        <taxon>Endopterygota</taxon>
        <taxon>Diptera</taxon>
        <taxon>Nematocera</taxon>
        <taxon>Culicoidea</taxon>
        <taxon>Culicidae</taxon>
        <taxon>Anophelinae</taxon>
        <taxon>Anopheles</taxon>
    </lineage>
</organism>
<dbReference type="VEuPathDB" id="VectorBase:ADIR004709"/>
<evidence type="ECO:0000313" key="3">
    <source>
        <dbReference type="Proteomes" id="UP000075884"/>
    </source>
</evidence>
<accession>A0A182NAN3</accession>
<reference evidence="2" key="2">
    <citation type="submission" date="2020-05" db="UniProtKB">
        <authorList>
            <consortium name="EnsemblMetazoa"/>
        </authorList>
    </citation>
    <scope>IDENTIFICATION</scope>
    <source>
        <strain evidence="2">WRAIR2</strain>
    </source>
</reference>
<feature type="compositionally biased region" description="Polar residues" evidence="1">
    <location>
        <begin position="15"/>
        <end position="26"/>
    </location>
</feature>
<reference evidence="3" key="1">
    <citation type="submission" date="2013-03" db="EMBL/GenBank/DDBJ databases">
        <title>The Genome Sequence of Anopheles dirus WRAIR2.</title>
        <authorList>
            <consortium name="The Broad Institute Genomics Platform"/>
            <person name="Neafsey D.E."/>
            <person name="Walton C."/>
            <person name="Walker B."/>
            <person name="Young S.K."/>
            <person name="Zeng Q."/>
            <person name="Gargeya S."/>
            <person name="Fitzgerald M."/>
            <person name="Haas B."/>
            <person name="Abouelleil A."/>
            <person name="Allen A.W."/>
            <person name="Alvarado L."/>
            <person name="Arachchi H.M."/>
            <person name="Berlin A.M."/>
            <person name="Chapman S.B."/>
            <person name="Gainer-Dewar J."/>
            <person name="Goldberg J."/>
            <person name="Griggs A."/>
            <person name="Gujja S."/>
            <person name="Hansen M."/>
            <person name="Howarth C."/>
            <person name="Imamovic A."/>
            <person name="Ireland A."/>
            <person name="Larimer J."/>
            <person name="McCowan C."/>
            <person name="Murphy C."/>
            <person name="Pearson M."/>
            <person name="Poon T.W."/>
            <person name="Priest M."/>
            <person name="Roberts A."/>
            <person name="Saif S."/>
            <person name="Shea T."/>
            <person name="Sisk P."/>
            <person name="Sykes S."/>
            <person name="Wortman J."/>
            <person name="Nusbaum C."/>
            <person name="Birren B."/>
        </authorList>
    </citation>
    <scope>NUCLEOTIDE SEQUENCE [LARGE SCALE GENOMIC DNA]</scope>
    <source>
        <strain evidence="3">WRAIR2</strain>
    </source>
</reference>
<name>A0A182NAN3_9DIPT</name>
<protein>
    <submittedName>
        <fullName evidence="2">Uncharacterized protein</fullName>
    </submittedName>
</protein>
<feature type="compositionally biased region" description="Basic residues" evidence="1">
    <location>
        <begin position="29"/>
        <end position="39"/>
    </location>
</feature>